<dbReference type="SUPFAM" id="SSF74650">
    <property type="entry name" value="Galactose mutarotase-like"/>
    <property type="match status" value="1"/>
</dbReference>
<dbReference type="Pfam" id="PF02836">
    <property type="entry name" value="Glyco_hydro_2_C"/>
    <property type="match status" value="1"/>
</dbReference>
<evidence type="ECO:0000259" key="8">
    <source>
        <dbReference type="SMART" id="SM01038"/>
    </source>
</evidence>
<comment type="caution">
    <text evidence="9">The sequence shown here is derived from an EMBL/GenBank/DDBJ whole genome shotgun (WGS) entry which is preliminary data.</text>
</comment>
<organism evidence="9 10">
    <name type="scientific">Microbacterium terrae</name>
    <dbReference type="NCBI Taxonomy" id="69369"/>
    <lineage>
        <taxon>Bacteria</taxon>
        <taxon>Bacillati</taxon>
        <taxon>Actinomycetota</taxon>
        <taxon>Actinomycetes</taxon>
        <taxon>Micrococcales</taxon>
        <taxon>Microbacteriaceae</taxon>
        <taxon>Microbacterium</taxon>
    </lineage>
</organism>
<dbReference type="InterPro" id="IPR050347">
    <property type="entry name" value="Bact_Beta-galactosidase"/>
</dbReference>
<dbReference type="InterPro" id="IPR013783">
    <property type="entry name" value="Ig-like_fold"/>
</dbReference>
<dbReference type="InterPro" id="IPR006104">
    <property type="entry name" value="Glyco_hydro_2_N"/>
</dbReference>
<evidence type="ECO:0000256" key="2">
    <source>
        <dbReference type="ARBA" id="ARBA00007401"/>
    </source>
</evidence>
<dbReference type="EMBL" id="JYIZ01000031">
    <property type="protein sequence ID" value="KJL44502.1"/>
    <property type="molecule type" value="Genomic_DNA"/>
</dbReference>
<dbReference type="GO" id="GO:0004565">
    <property type="term" value="F:beta-galactosidase activity"/>
    <property type="evidence" value="ECO:0007669"/>
    <property type="project" value="UniProtKB-EC"/>
</dbReference>
<keyword evidence="6 9" id="KW-0326">Glycosidase</keyword>
<keyword evidence="5 9" id="KW-0378">Hydrolase</keyword>
<dbReference type="GO" id="GO:0030246">
    <property type="term" value="F:carbohydrate binding"/>
    <property type="evidence" value="ECO:0007669"/>
    <property type="project" value="InterPro"/>
</dbReference>
<evidence type="ECO:0000256" key="6">
    <source>
        <dbReference type="ARBA" id="ARBA00023295"/>
    </source>
</evidence>
<dbReference type="Proteomes" id="UP000033956">
    <property type="component" value="Unassembled WGS sequence"/>
</dbReference>
<dbReference type="GO" id="GO:0009341">
    <property type="term" value="C:beta-galactosidase complex"/>
    <property type="evidence" value="ECO:0007669"/>
    <property type="project" value="InterPro"/>
</dbReference>
<dbReference type="Pfam" id="PF02837">
    <property type="entry name" value="Glyco_hydro_2_N"/>
    <property type="match status" value="1"/>
</dbReference>
<protein>
    <recommendedName>
        <fullName evidence="4">Beta-galactosidase</fullName>
        <ecNumber evidence="3">3.2.1.23</ecNumber>
    </recommendedName>
    <alternativeName>
        <fullName evidence="7">Lactase</fullName>
    </alternativeName>
</protein>
<accession>A0A0M2HD76</accession>
<dbReference type="Gene3D" id="2.60.40.10">
    <property type="entry name" value="Immunoglobulins"/>
    <property type="match status" value="2"/>
</dbReference>
<dbReference type="InterPro" id="IPR017853">
    <property type="entry name" value="GH"/>
</dbReference>
<dbReference type="Pfam" id="PF16353">
    <property type="entry name" value="LacZ_4"/>
    <property type="match status" value="1"/>
</dbReference>
<name>A0A0M2HD76_9MICO</name>
<dbReference type="EC" id="3.2.1.23" evidence="3"/>
<dbReference type="InterPro" id="IPR006101">
    <property type="entry name" value="Glyco_hydro_2"/>
</dbReference>
<dbReference type="PROSITE" id="PS00608">
    <property type="entry name" value="GLYCOSYL_HYDROL_F2_2"/>
    <property type="match status" value="1"/>
</dbReference>
<dbReference type="InterPro" id="IPR006103">
    <property type="entry name" value="Glyco_hydro_2_cat"/>
</dbReference>
<dbReference type="InterPro" id="IPR023230">
    <property type="entry name" value="Glyco_hydro_2_CS"/>
</dbReference>
<sequence length="957" mass="105969">MLSTETTARQHEQFETASGLLEPRSWAHSNAPRIDLNGRWRFRFSSDPSTPIDFVGAVPAGWQEIDVPSHWQLRGFGTPVYTNHPYPFPLDPPRVPDENPTGDYVRAFDAPAEWHGRIVLRFEGVDSFATVWVNGSEVGSTSGSRITSEFDITDVVRSDAANVIAVRVLQWSSNTYLEDQDMWWLSGIFRDVSLELRPVGAIGDHRIEADFDPATGGGFLRVETDVPAMVVIDELGIEAPAGELIAIDDVSPWSAEEPRLYRGRLVSTGETLEIAVGFRRVEVRDGLIQVNGKRIQFRGVNRHDFHPEHGRAIDRATMLADVLLMKRHNINAVRTSHYPPHPHFLDLCDEYGLWVVDECDFETHGFGAEGDDAGSGNPVDDERWQTALVGRMRRMVVRDRNHPSIVMWSLGNECGPGVNVAAMAAAAREIDPTRLIHYERDFTSAHVDVYSRMYLTYGEVEAIGRGDEPALDDPALTEHRDAQPFILAEYAHAMGNGPGGLSEYQELFDAYPRLQGGFVWEWIDHGLLSTDAAGRPFYAYGGDFGEELHDGNFVADGLLFPDRTPSPGLLELKKVLEPVRLDPVPGGIRVFNAQDHSGTARYRAEWVFEEVGVGIARGAFPLPDVAPRGESVVELPALPATEGESWLTVRVVLARATSWAEQGHIVSSSQWQVRSATAEIPAARVAIAAPHVGPAEFDARGRLRRFAGIDLGSPCIDVWRAPIDNDHGYYGEALEPTWRANGLHRMHHRVESVTWDDTALVVETRTAAAGSRLALRGAWRWSTDGDDLDLSLGIEAEGEWSFPLPRLGIRVGLPATARTAEWYGRGPLEAYPDSARSQLIGRYLAEIDDLQTPYLMPQENGNRLDTRWLRLGLAGGSALRVASAVPFAFTARRWTSEDLDAARHPNDLVAGDRVWLNLDVAQYGLGSASCGPGVHPRHVREVLPARLDLRFTREVSA</sequence>
<dbReference type="PANTHER" id="PTHR46323:SF2">
    <property type="entry name" value="BETA-GALACTOSIDASE"/>
    <property type="match status" value="1"/>
</dbReference>
<dbReference type="InterPro" id="IPR023232">
    <property type="entry name" value="Glyco_hydro_2_AS"/>
</dbReference>
<reference evidence="9 10" key="1">
    <citation type="submission" date="2015-02" db="EMBL/GenBank/DDBJ databases">
        <title>Draft genome sequences of ten Microbacterium spp. with emphasis on heavy metal contaminated environments.</title>
        <authorList>
            <person name="Corretto E."/>
        </authorList>
    </citation>
    <scope>NUCLEOTIDE SEQUENCE [LARGE SCALE GENOMIC DNA]</scope>
    <source>
        <strain evidence="9 10">DSM 12510</strain>
    </source>
</reference>
<dbReference type="InterPro" id="IPR011013">
    <property type="entry name" value="Gal_mutarotase_sf_dom"/>
</dbReference>
<dbReference type="InterPro" id="IPR008979">
    <property type="entry name" value="Galactose-bd-like_sf"/>
</dbReference>
<dbReference type="Pfam" id="PF02929">
    <property type="entry name" value="Bgal_small_N"/>
    <property type="match status" value="1"/>
</dbReference>
<dbReference type="SUPFAM" id="SSF49303">
    <property type="entry name" value="beta-Galactosidase/glucuronidase domain"/>
    <property type="match status" value="2"/>
</dbReference>
<evidence type="ECO:0000256" key="4">
    <source>
        <dbReference type="ARBA" id="ARBA00013303"/>
    </source>
</evidence>
<dbReference type="InterPro" id="IPR004199">
    <property type="entry name" value="B-gal_small/dom_5"/>
</dbReference>
<dbReference type="PATRIC" id="fig|92835.4.peg.509"/>
<dbReference type="PRINTS" id="PR00132">
    <property type="entry name" value="GLHYDRLASE2"/>
</dbReference>
<dbReference type="SUPFAM" id="SSF51445">
    <property type="entry name" value="(Trans)glycosidases"/>
    <property type="match status" value="1"/>
</dbReference>
<dbReference type="RefSeq" id="WP_045274503.1">
    <property type="nucleotide sequence ID" value="NZ_BAAAUP010000002.1"/>
</dbReference>
<dbReference type="AlphaFoldDB" id="A0A0M2HD76"/>
<evidence type="ECO:0000256" key="1">
    <source>
        <dbReference type="ARBA" id="ARBA00001412"/>
    </source>
</evidence>
<dbReference type="GO" id="GO:0005990">
    <property type="term" value="P:lactose catabolic process"/>
    <property type="evidence" value="ECO:0007669"/>
    <property type="project" value="TreeGrafter"/>
</dbReference>
<evidence type="ECO:0000256" key="5">
    <source>
        <dbReference type="ARBA" id="ARBA00022801"/>
    </source>
</evidence>
<comment type="catalytic activity">
    <reaction evidence="1">
        <text>Hydrolysis of terminal non-reducing beta-D-galactose residues in beta-D-galactosides.</text>
        <dbReference type="EC" id="3.2.1.23"/>
    </reaction>
</comment>
<keyword evidence="10" id="KW-1185">Reference proteome</keyword>
<dbReference type="Gene3D" id="2.70.98.10">
    <property type="match status" value="1"/>
</dbReference>
<dbReference type="PROSITE" id="PS00719">
    <property type="entry name" value="GLYCOSYL_HYDROL_F2_1"/>
    <property type="match status" value="1"/>
</dbReference>
<gene>
    <name evidence="9" type="primary">lacZ_2</name>
    <name evidence="9" type="ORF">RS81_00496</name>
</gene>
<dbReference type="SMART" id="SM01038">
    <property type="entry name" value="Bgal_small_N"/>
    <property type="match status" value="1"/>
</dbReference>
<dbReference type="Gene3D" id="3.20.20.80">
    <property type="entry name" value="Glycosidases"/>
    <property type="match status" value="1"/>
</dbReference>
<dbReference type="STRING" id="92835.RS81_00496"/>
<dbReference type="SUPFAM" id="SSF49785">
    <property type="entry name" value="Galactose-binding domain-like"/>
    <property type="match status" value="1"/>
</dbReference>
<feature type="domain" description="Beta galactosidase small chain/" evidence="8">
    <location>
        <begin position="691"/>
        <end position="952"/>
    </location>
</feature>
<dbReference type="InterPro" id="IPR014718">
    <property type="entry name" value="GH-type_carb-bd"/>
</dbReference>
<evidence type="ECO:0000256" key="7">
    <source>
        <dbReference type="ARBA" id="ARBA00032230"/>
    </source>
</evidence>
<proteinExistence type="inferred from homology"/>
<dbReference type="PANTHER" id="PTHR46323">
    <property type="entry name" value="BETA-GALACTOSIDASE"/>
    <property type="match status" value="1"/>
</dbReference>
<comment type="similarity">
    <text evidence="2">Belongs to the glycosyl hydrolase 2 family.</text>
</comment>
<evidence type="ECO:0000313" key="9">
    <source>
        <dbReference type="EMBL" id="KJL44502.1"/>
    </source>
</evidence>
<evidence type="ECO:0000256" key="3">
    <source>
        <dbReference type="ARBA" id="ARBA00012756"/>
    </source>
</evidence>
<dbReference type="InterPro" id="IPR036156">
    <property type="entry name" value="Beta-gal/glucu_dom_sf"/>
</dbReference>
<dbReference type="Gene3D" id="2.60.120.260">
    <property type="entry name" value="Galactose-binding domain-like"/>
    <property type="match status" value="1"/>
</dbReference>
<evidence type="ECO:0000313" key="10">
    <source>
        <dbReference type="Proteomes" id="UP000033956"/>
    </source>
</evidence>
<dbReference type="InterPro" id="IPR032312">
    <property type="entry name" value="LacZ_4"/>
</dbReference>